<evidence type="ECO:0000313" key="1">
    <source>
        <dbReference type="EMBL" id="KAJ1940825.1"/>
    </source>
</evidence>
<dbReference type="Proteomes" id="UP001150603">
    <property type="component" value="Unassembled WGS sequence"/>
</dbReference>
<organism evidence="1 2">
    <name type="scientific">Linderina macrospora</name>
    <dbReference type="NCBI Taxonomy" id="4868"/>
    <lineage>
        <taxon>Eukaryota</taxon>
        <taxon>Fungi</taxon>
        <taxon>Fungi incertae sedis</taxon>
        <taxon>Zoopagomycota</taxon>
        <taxon>Kickxellomycotina</taxon>
        <taxon>Kickxellomycetes</taxon>
        <taxon>Kickxellales</taxon>
        <taxon>Kickxellaceae</taxon>
        <taxon>Linderina</taxon>
    </lineage>
</organism>
<proteinExistence type="predicted"/>
<protein>
    <submittedName>
        <fullName evidence="1">Uncharacterized protein</fullName>
    </submittedName>
</protein>
<keyword evidence="2" id="KW-1185">Reference proteome</keyword>
<comment type="caution">
    <text evidence="1">The sequence shown here is derived from an EMBL/GenBank/DDBJ whole genome shotgun (WGS) entry which is preliminary data.</text>
</comment>
<reference evidence="1" key="1">
    <citation type="submission" date="2022-07" db="EMBL/GenBank/DDBJ databases">
        <title>Phylogenomic reconstructions and comparative analyses of Kickxellomycotina fungi.</title>
        <authorList>
            <person name="Reynolds N.K."/>
            <person name="Stajich J.E."/>
            <person name="Barry K."/>
            <person name="Grigoriev I.V."/>
            <person name="Crous P."/>
            <person name="Smith M.E."/>
        </authorList>
    </citation>
    <scope>NUCLEOTIDE SEQUENCE</scope>
    <source>
        <strain evidence="1">NRRL 5244</strain>
    </source>
</reference>
<name>A0ACC1J7M5_9FUNG</name>
<sequence>MSRFVKLSLLALTCMALLATKAMADELEDVSGEVPLPTAEAAKVSTPTGYTADVPAVELSFSNYKTEAALLAVVAGLVANYLYGSRRNQAASKTWEKPITDVLRQNFSLVGDGKQVLEWDSAADLLFYASGRRHCKFVQGHVQLRARQDLVSLANDLMVNNEEKVEIEVTLNDDVPGFVFAAVPRKRSKGVCRDRYDVGTFAKIINNDKVSSKVAIISEIADATQQLLASGLEDELADESSLISEVF</sequence>
<accession>A0ACC1J7M5</accession>
<dbReference type="EMBL" id="JANBPW010002437">
    <property type="protein sequence ID" value="KAJ1940825.1"/>
    <property type="molecule type" value="Genomic_DNA"/>
</dbReference>
<feature type="non-terminal residue" evidence="1">
    <location>
        <position position="247"/>
    </location>
</feature>
<evidence type="ECO:0000313" key="2">
    <source>
        <dbReference type="Proteomes" id="UP001150603"/>
    </source>
</evidence>
<gene>
    <name evidence="1" type="ORF">FBU59_003690</name>
</gene>